<dbReference type="Pfam" id="PF05013">
    <property type="entry name" value="FGase"/>
    <property type="match status" value="1"/>
</dbReference>
<gene>
    <name evidence="1" type="ORF">J7S20_03925</name>
</gene>
<organism evidence="1 2">
    <name type="scientific">Stakelama marina</name>
    <dbReference type="NCBI Taxonomy" id="2826939"/>
    <lineage>
        <taxon>Bacteria</taxon>
        <taxon>Pseudomonadati</taxon>
        <taxon>Pseudomonadota</taxon>
        <taxon>Alphaproteobacteria</taxon>
        <taxon>Sphingomonadales</taxon>
        <taxon>Sphingomonadaceae</taxon>
        <taxon>Stakelama</taxon>
    </lineage>
</organism>
<dbReference type="Gene3D" id="3.40.630.40">
    <property type="entry name" value="Zn-dependent exopeptidases"/>
    <property type="match status" value="1"/>
</dbReference>
<dbReference type="PIRSF" id="PIRSF029730">
    <property type="entry name" value="UCP029730"/>
    <property type="match status" value="1"/>
</dbReference>
<dbReference type="AlphaFoldDB" id="A0A8T4IC29"/>
<name>A0A8T4IC29_9SPHN</name>
<dbReference type="RefSeq" id="WP_284052920.1">
    <property type="nucleotide sequence ID" value="NZ_JAGRQC010000001.1"/>
</dbReference>
<keyword evidence="2" id="KW-1185">Reference proteome</keyword>
<comment type="caution">
    <text evidence="1">The sequence shown here is derived from an EMBL/GenBank/DDBJ whole genome shotgun (WGS) entry which is preliminary data.</text>
</comment>
<evidence type="ECO:0000313" key="2">
    <source>
        <dbReference type="Proteomes" id="UP000676996"/>
    </source>
</evidence>
<proteinExistence type="predicted"/>
<reference evidence="1" key="1">
    <citation type="submission" date="2021-04" db="EMBL/GenBank/DDBJ databases">
        <title>Ouciella asimina sp. nov., isolated from the surface seawater in the hydrothermal field of Okinawa Trough.</title>
        <authorList>
            <person name="Shuang W."/>
        </authorList>
    </citation>
    <scope>NUCLEOTIDE SEQUENCE</scope>
    <source>
        <strain evidence="1">LXI357</strain>
    </source>
</reference>
<evidence type="ECO:0000313" key="1">
    <source>
        <dbReference type="EMBL" id="MBR0551652.1"/>
    </source>
</evidence>
<dbReference type="Proteomes" id="UP000676996">
    <property type="component" value="Unassembled WGS sequence"/>
</dbReference>
<dbReference type="InterPro" id="IPR011227">
    <property type="entry name" value="UCP029730"/>
</dbReference>
<accession>A0A8T4IC29</accession>
<protein>
    <submittedName>
        <fullName evidence="1">N-formylglutamate amidohydrolase</fullName>
    </submittedName>
</protein>
<dbReference type="EMBL" id="JAGRQC010000001">
    <property type="protein sequence ID" value="MBR0551652.1"/>
    <property type="molecule type" value="Genomic_DNA"/>
</dbReference>
<sequence>MSTVPTFIPGSDSGVLLLCDHASNHVPDDIDLGVTRDIVNKHIGVDIGAGPLTLALAERLNAPAILATVSRLVVDLHREPDHAGLIPVASDGHEIPGNRSADRDARIARFFAPYHGAIARRVAEVRPELIVAIHSFTPELERGGEERPWEVGILYNRDDRAASLALSALRERKVNTGDNEPYSGRKLNATLNRHGEANGIPCISIEVRNDLISDAPGVRLRAELLEDVLKEVRNGLASKGASAT</sequence>
<dbReference type="InterPro" id="IPR007709">
    <property type="entry name" value="N-FG_amidohydro"/>
</dbReference>
<dbReference type="SUPFAM" id="SSF53187">
    <property type="entry name" value="Zn-dependent exopeptidases"/>
    <property type="match status" value="1"/>
</dbReference>